<dbReference type="EMBL" id="BSYO01000019">
    <property type="protein sequence ID" value="GMH18592.1"/>
    <property type="molecule type" value="Genomic_DNA"/>
</dbReference>
<evidence type="ECO:0000313" key="2">
    <source>
        <dbReference type="Proteomes" id="UP001279734"/>
    </source>
</evidence>
<protein>
    <submittedName>
        <fullName evidence="1">Uncharacterized protein</fullName>
    </submittedName>
</protein>
<dbReference type="Proteomes" id="UP001279734">
    <property type="component" value="Unassembled WGS sequence"/>
</dbReference>
<comment type="caution">
    <text evidence="1">The sequence shown here is derived from an EMBL/GenBank/DDBJ whole genome shotgun (WGS) entry which is preliminary data.</text>
</comment>
<keyword evidence="2" id="KW-1185">Reference proteome</keyword>
<name>A0AAD3SX03_NEPGR</name>
<dbReference type="AlphaFoldDB" id="A0AAD3SX03"/>
<accession>A0AAD3SX03</accession>
<gene>
    <name evidence="1" type="ORF">Nepgr_020433</name>
</gene>
<evidence type="ECO:0000313" key="1">
    <source>
        <dbReference type="EMBL" id="GMH18592.1"/>
    </source>
</evidence>
<organism evidence="1 2">
    <name type="scientific">Nepenthes gracilis</name>
    <name type="common">Slender pitcher plant</name>
    <dbReference type="NCBI Taxonomy" id="150966"/>
    <lineage>
        <taxon>Eukaryota</taxon>
        <taxon>Viridiplantae</taxon>
        <taxon>Streptophyta</taxon>
        <taxon>Embryophyta</taxon>
        <taxon>Tracheophyta</taxon>
        <taxon>Spermatophyta</taxon>
        <taxon>Magnoliopsida</taxon>
        <taxon>eudicotyledons</taxon>
        <taxon>Gunneridae</taxon>
        <taxon>Pentapetalae</taxon>
        <taxon>Caryophyllales</taxon>
        <taxon>Nepenthaceae</taxon>
        <taxon>Nepenthes</taxon>
    </lineage>
</organism>
<sequence>MFMLSPLLMMLAERSEQGAVLFGCQQNVAETLVCEAGSELSKLPGRTPLVRGMADGSEIPQQLAVLLVFARNAMAVFVSKLNSGSLLMVRGAEDTFSSPLEVLWCKMEPGTKPCQEKSEKVAQRNLRVPLAQKPLHSRLNANSASEAAFR</sequence>
<proteinExistence type="predicted"/>
<reference evidence="1" key="1">
    <citation type="submission" date="2023-05" db="EMBL/GenBank/DDBJ databases">
        <title>Nepenthes gracilis genome sequencing.</title>
        <authorList>
            <person name="Fukushima K."/>
        </authorList>
    </citation>
    <scope>NUCLEOTIDE SEQUENCE</scope>
    <source>
        <strain evidence="1">SING2019-196</strain>
    </source>
</reference>